<keyword evidence="3" id="KW-0238">DNA-binding</keyword>
<feature type="domain" description="HTH lysR-type" evidence="5">
    <location>
        <begin position="5"/>
        <end position="62"/>
    </location>
</feature>
<dbReference type="GO" id="GO:0006351">
    <property type="term" value="P:DNA-templated transcription"/>
    <property type="evidence" value="ECO:0007669"/>
    <property type="project" value="TreeGrafter"/>
</dbReference>
<sequence>MNKVMDLNAVRQFIKVAECLSFTEAAVQLELTQSGLSRAVSRLEQQLGVRLLHRNTRSLSLTPDGQLFLARCAPLVSGLEEARISLQENLCLPKGLLKISAPSAFGRVVVLPIVSGLLARYPELKIEMELTDRLVDLVDEGFDAVIRTGEIKDSRLIARPLKALEWATLASPGYLASHGAPDTPAALRQHNCLRVRSPLSGKPVSWRFSEGGSQLEYDFDGNLILDHGDPLLEAACLDTGVVQLMRYFVDDALQQGKLQEILPTYAPRPHPLFLVYQPSRQHSAKLEVLRQALLEQWGG</sequence>
<protein>
    <submittedName>
        <fullName evidence="6">D-malate degradation protein R</fullName>
    </submittedName>
</protein>
<dbReference type="Gene3D" id="3.40.190.290">
    <property type="match status" value="1"/>
</dbReference>
<evidence type="ECO:0000256" key="1">
    <source>
        <dbReference type="ARBA" id="ARBA00009437"/>
    </source>
</evidence>
<dbReference type="InterPro" id="IPR036390">
    <property type="entry name" value="WH_DNA-bd_sf"/>
</dbReference>
<dbReference type="PANTHER" id="PTHR30537">
    <property type="entry name" value="HTH-TYPE TRANSCRIPTIONAL REGULATOR"/>
    <property type="match status" value="1"/>
</dbReference>
<dbReference type="Proteomes" id="UP000254069">
    <property type="component" value="Unassembled WGS sequence"/>
</dbReference>
<dbReference type="CDD" id="cd08422">
    <property type="entry name" value="PBP2_CrgA_like"/>
    <property type="match status" value="1"/>
</dbReference>
<keyword evidence="4" id="KW-0804">Transcription</keyword>
<evidence type="ECO:0000256" key="2">
    <source>
        <dbReference type="ARBA" id="ARBA00023015"/>
    </source>
</evidence>
<dbReference type="InterPro" id="IPR058163">
    <property type="entry name" value="LysR-type_TF_proteobact-type"/>
</dbReference>
<dbReference type="AlphaFoldDB" id="A0A380BGV9"/>
<dbReference type="SUPFAM" id="SSF46785">
    <property type="entry name" value="Winged helix' DNA-binding domain"/>
    <property type="match status" value="1"/>
</dbReference>
<dbReference type="EMBL" id="UGYO01000002">
    <property type="protein sequence ID" value="SUJ00161.1"/>
    <property type="molecule type" value="Genomic_DNA"/>
</dbReference>
<dbReference type="FunFam" id="1.10.10.10:FF:000001">
    <property type="entry name" value="LysR family transcriptional regulator"/>
    <property type="match status" value="1"/>
</dbReference>
<dbReference type="PRINTS" id="PR00039">
    <property type="entry name" value="HTHLYSR"/>
</dbReference>
<dbReference type="GO" id="GO:0003700">
    <property type="term" value="F:DNA-binding transcription factor activity"/>
    <property type="evidence" value="ECO:0007669"/>
    <property type="project" value="InterPro"/>
</dbReference>
<dbReference type="InterPro" id="IPR000847">
    <property type="entry name" value="LysR_HTH_N"/>
</dbReference>
<keyword evidence="7" id="KW-1185">Reference proteome</keyword>
<reference evidence="6 7" key="1">
    <citation type="submission" date="2018-06" db="EMBL/GenBank/DDBJ databases">
        <authorList>
            <consortium name="Pathogen Informatics"/>
            <person name="Doyle S."/>
        </authorList>
    </citation>
    <scope>NUCLEOTIDE SEQUENCE [LARGE SCALE GENOMIC DNA]</scope>
    <source>
        <strain evidence="6 7">NCTC10738</strain>
    </source>
</reference>
<comment type="similarity">
    <text evidence="1">Belongs to the LysR transcriptional regulatory family.</text>
</comment>
<keyword evidence="2" id="KW-0805">Transcription regulation</keyword>
<evidence type="ECO:0000256" key="3">
    <source>
        <dbReference type="ARBA" id="ARBA00023125"/>
    </source>
</evidence>
<dbReference type="InterPro" id="IPR036388">
    <property type="entry name" value="WH-like_DNA-bd_sf"/>
</dbReference>
<proteinExistence type="inferred from homology"/>
<evidence type="ECO:0000259" key="5">
    <source>
        <dbReference type="PROSITE" id="PS50931"/>
    </source>
</evidence>
<name>A0A380BGV9_9GAMM</name>
<dbReference type="Pfam" id="PF03466">
    <property type="entry name" value="LysR_substrate"/>
    <property type="match status" value="1"/>
</dbReference>
<dbReference type="InterPro" id="IPR005119">
    <property type="entry name" value="LysR_subst-bd"/>
</dbReference>
<dbReference type="PROSITE" id="PS50931">
    <property type="entry name" value="HTH_LYSR"/>
    <property type="match status" value="1"/>
</dbReference>
<evidence type="ECO:0000313" key="6">
    <source>
        <dbReference type="EMBL" id="SUJ00161.1"/>
    </source>
</evidence>
<dbReference type="Gene3D" id="1.10.10.10">
    <property type="entry name" value="Winged helix-like DNA-binding domain superfamily/Winged helix DNA-binding domain"/>
    <property type="match status" value="1"/>
</dbReference>
<dbReference type="GO" id="GO:0043565">
    <property type="term" value="F:sequence-specific DNA binding"/>
    <property type="evidence" value="ECO:0007669"/>
    <property type="project" value="TreeGrafter"/>
</dbReference>
<dbReference type="PANTHER" id="PTHR30537:SF5">
    <property type="entry name" value="HTH-TYPE TRANSCRIPTIONAL ACTIVATOR TTDR-RELATED"/>
    <property type="match status" value="1"/>
</dbReference>
<dbReference type="SUPFAM" id="SSF53850">
    <property type="entry name" value="Periplasmic binding protein-like II"/>
    <property type="match status" value="1"/>
</dbReference>
<accession>A0A380BGV9</accession>
<dbReference type="Pfam" id="PF00126">
    <property type="entry name" value="HTH_1"/>
    <property type="match status" value="1"/>
</dbReference>
<evidence type="ECO:0000313" key="7">
    <source>
        <dbReference type="Proteomes" id="UP000254069"/>
    </source>
</evidence>
<evidence type="ECO:0000256" key="4">
    <source>
        <dbReference type="ARBA" id="ARBA00023163"/>
    </source>
</evidence>
<organism evidence="6 7">
    <name type="scientific">Shewanella algae</name>
    <dbReference type="NCBI Taxonomy" id="38313"/>
    <lineage>
        <taxon>Bacteria</taxon>
        <taxon>Pseudomonadati</taxon>
        <taxon>Pseudomonadota</taxon>
        <taxon>Gammaproteobacteria</taxon>
        <taxon>Alteromonadales</taxon>
        <taxon>Shewanellaceae</taxon>
        <taxon>Shewanella</taxon>
    </lineage>
</organism>
<gene>
    <name evidence="6" type="primary">dmlR_13</name>
    <name evidence="6" type="ORF">NCTC10738_03090</name>
</gene>